<dbReference type="eggNOG" id="COG3387">
    <property type="taxonomic scope" value="Bacteria"/>
</dbReference>
<evidence type="ECO:0000313" key="3">
    <source>
        <dbReference type="EMBL" id="AEB12671.1"/>
    </source>
</evidence>
<dbReference type="RefSeq" id="WP_013704716.1">
    <property type="nucleotide sequence ID" value="NC_015387.1"/>
</dbReference>
<keyword evidence="4" id="KW-1185">Reference proteome</keyword>
<dbReference type="EMBL" id="CP002630">
    <property type="protein sequence ID" value="AEB12671.1"/>
    <property type="molecule type" value="Genomic_DNA"/>
</dbReference>
<dbReference type="HOGENOM" id="CLU_010399_2_0_0"/>
<sequence>MPSDYKPLEAYGLVGNLETCALVARDGAIDWLPLPHLESPSIFAALLDPERGGHFTLKPRAPFETTQAYAEPTNVLHTRFRTPTGQARLVDFMPVRGMTGLPPAGHRVLLRKLEGLTGTLEFTLEFAPRFDYARVTPRLEATPTGVQARWRGTHLVLDSPVPLEVRGATARARFVLEAGTTLWFGLRYDGAPFLTEAQREARLEATLRYWRAWAHRCEQEPCLFEGPWHDLATRSGLALKLLTHPETGAIAAAPTTSLPEAIGGVRNWDYRYAWIRDASFTVQALHRLGHVQEALEYFRWICAVCAQAREPAAIRVMYTLHGDPVPPEETLDHLRGYRDSRPVRVGNAAATQTQLDIYGELVNAAYEVHRHREGLEGVDWRFIRGLVNHAARVWRSPDAGIWEVRSPPQHFTYSKLMCWVALDRGIRLAERFGLKASLRTWKAQRKAVRDAILTQGFSPRKQSFVRAFGTEELDATGLLIPLVGFLPPDDPRVRGTIAATQRELVVDGWVRRYTGEDGLPGQEGAFLLATFWLVHALALGGETEPAAALLEQAVRHASPLGLLAEEIDPTTGAMLGNYPQAFSHIGLIHSALALGEARTPAP</sequence>
<proteinExistence type="predicted"/>
<evidence type="ECO:0000259" key="2">
    <source>
        <dbReference type="Pfam" id="PF19291"/>
    </source>
</evidence>
<dbReference type="OrthoDB" id="3902805at2"/>
<dbReference type="KEGG" id="mhd:Marky_1941"/>
<dbReference type="InterPro" id="IPR045582">
    <property type="entry name" value="Trehalase-like_N"/>
</dbReference>
<evidence type="ECO:0000313" key="4">
    <source>
        <dbReference type="Proteomes" id="UP000007030"/>
    </source>
</evidence>
<protein>
    <submittedName>
        <fullName evidence="3">Glycoside hydrolase 15-related protein</fullName>
    </submittedName>
</protein>
<dbReference type="InterPro" id="IPR012341">
    <property type="entry name" value="6hp_glycosidase-like_sf"/>
</dbReference>
<dbReference type="PANTHER" id="PTHR31616:SF0">
    <property type="entry name" value="GLUCAN 1,4-ALPHA-GLUCOSIDASE"/>
    <property type="match status" value="1"/>
</dbReference>
<dbReference type="Pfam" id="PF19291">
    <property type="entry name" value="TREH_N"/>
    <property type="match status" value="1"/>
</dbReference>
<dbReference type="Proteomes" id="UP000007030">
    <property type="component" value="Chromosome"/>
</dbReference>
<dbReference type="GO" id="GO:0004553">
    <property type="term" value="F:hydrolase activity, hydrolyzing O-glycosyl compounds"/>
    <property type="evidence" value="ECO:0007669"/>
    <property type="project" value="TreeGrafter"/>
</dbReference>
<evidence type="ECO:0000259" key="1">
    <source>
        <dbReference type="Pfam" id="PF00723"/>
    </source>
</evidence>
<keyword evidence="3" id="KW-0378">Hydrolase</keyword>
<dbReference type="GO" id="GO:0005975">
    <property type="term" value="P:carbohydrate metabolic process"/>
    <property type="evidence" value="ECO:0007669"/>
    <property type="project" value="InterPro"/>
</dbReference>
<feature type="domain" description="GH15-like" evidence="1">
    <location>
        <begin position="234"/>
        <end position="590"/>
    </location>
</feature>
<dbReference type="InterPro" id="IPR011613">
    <property type="entry name" value="GH15-like"/>
</dbReference>
<dbReference type="AlphaFoldDB" id="F2NKL1"/>
<dbReference type="Pfam" id="PF00723">
    <property type="entry name" value="Glyco_hydro_15"/>
    <property type="match status" value="1"/>
</dbReference>
<accession>F2NKL1</accession>
<dbReference type="PANTHER" id="PTHR31616">
    <property type="entry name" value="TREHALASE"/>
    <property type="match status" value="1"/>
</dbReference>
<organism evidence="3 4">
    <name type="scientific">Marinithermus hydrothermalis (strain DSM 14884 / JCM 11576 / T1)</name>
    <dbReference type="NCBI Taxonomy" id="869210"/>
    <lineage>
        <taxon>Bacteria</taxon>
        <taxon>Thermotogati</taxon>
        <taxon>Deinococcota</taxon>
        <taxon>Deinococci</taxon>
        <taxon>Thermales</taxon>
        <taxon>Thermaceae</taxon>
        <taxon>Marinithermus</taxon>
    </lineage>
</organism>
<dbReference type="InterPro" id="IPR008928">
    <property type="entry name" value="6-hairpin_glycosidase_sf"/>
</dbReference>
<feature type="domain" description="Trehalase-like N-terminal" evidence="2">
    <location>
        <begin position="6"/>
        <end position="161"/>
    </location>
</feature>
<gene>
    <name evidence="3" type="ordered locus">Marky_1941</name>
</gene>
<dbReference type="Gene3D" id="1.50.10.10">
    <property type="match status" value="1"/>
</dbReference>
<dbReference type="SUPFAM" id="SSF48208">
    <property type="entry name" value="Six-hairpin glycosidases"/>
    <property type="match status" value="1"/>
</dbReference>
<dbReference type="STRING" id="869210.Marky_1941"/>
<name>F2NKL1_MARHT</name>
<reference evidence="3 4" key="1">
    <citation type="journal article" date="2012" name="Stand. Genomic Sci.">
        <title>Complete genome sequence of the aerobic, heterotroph Marinithermus hydrothermalis type strain (T1(T)) from a deep-sea hydrothermal vent chimney.</title>
        <authorList>
            <person name="Copeland A."/>
            <person name="Gu W."/>
            <person name="Yasawong M."/>
            <person name="Lapidus A."/>
            <person name="Lucas S."/>
            <person name="Deshpande S."/>
            <person name="Pagani I."/>
            <person name="Tapia R."/>
            <person name="Cheng J.F."/>
            <person name="Goodwin L.A."/>
            <person name="Pitluck S."/>
            <person name="Liolios K."/>
            <person name="Ivanova N."/>
            <person name="Mavromatis K."/>
            <person name="Mikhailova N."/>
            <person name="Pati A."/>
            <person name="Chen A."/>
            <person name="Palaniappan K."/>
            <person name="Land M."/>
            <person name="Pan C."/>
            <person name="Brambilla E.M."/>
            <person name="Rohde M."/>
            <person name="Tindall B.J."/>
            <person name="Sikorski J."/>
            <person name="Goker M."/>
            <person name="Detter J.C."/>
            <person name="Bristow J."/>
            <person name="Eisen J.A."/>
            <person name="Markowitz V."/>
            <person name="Hugenholtz P."/>
            <person name="Kyrpides N.C."/>
            <person name="Klenk H.P."/>
            <person name="Woyke T."/>
        </authorList>
    </citation>
    <scope>NUCLEOTIDE SEQUENCE [LARGE SCALE GENOMIC DNA]</scope>
    <source>
        <strain evidence="4">DSM 14884 / JCM 11576 / T1</strain>
    </source>
</reference>